<evidence type="ECO:0000256" key="5">
    <source>
        <dbReference type="SAM" id="Phobius"/>
    </source>
</evidence>
<proteinExistence type="predicted"/>
<evidence type="ECO:0000313" key="7">
    <source>
        <dbReference type="EMBL" id="MFD1834902.1"/>
    </source>
</evidence>
<evidence type="ECO:0000256" key="4">
    <source>
        <dbReference type="ARBA" id="ARBA00023136"/>
    </source>
</evidence>
<feature type="domain" description="Amino acid permease/ SLC12A" evidence="6">
    <location>
        <begin position="53"/>
        <end position="466"/>
    </location>
</feature>
<evidence type="ECO:0000256" key="2">
    <source>
        <dbReference type="ARBA" id="ARBA00022692"/>
    </source>
</evidence>
<feature type="transmembrane region" description="Helical" evidence="5">
    <location>
        <begin position="415"/>
        <end position="439"/>
    </location>
</feature>
<feature type="transmembrane region" description="Helical" evidence="5">
    <location>
        <begin position="104"/>
        <end position="128"/>
    </location>
</feature>
<evidence type="ECO:0000256" key="1">
    <source>
        <dbReference type="ARBA" id="ARBA00004141"/>
    </source>
</evidence>
<feature type="transmembrane region" description="Helical" evidence="5">
    <location>
        <begin position="204"/>
        <end position="224"/>
    </location>
</feature>
<dbReference type="PANTHER" id="PTHR42770">
    <property type="entry name" value="AMINO ACID TRANSPORTER-RELATED"/>
    <property type="match status" value="1"/>
</dbReference>
<keyword evidence="8" id="KW-1185">Reference proteome</keyword>
<feature type="transmembrane region" description="Helical" evidence="5">
    <location>
        <begin position="26"/>
        <end position="52"/>
    </location>
</feature>
<dbReference type="EMBL" id="JBHUFL010000002">
    <property type="protein sequence ID" value="MFD1834902.1"/>
    <property type="molecule type" value="Genomic_DNA"/>
</dbReference>
<comment type="caution">
    <text evidence="7">The sequence shown here is derived from an EMBL/GenBank/DDBJ whole genome shotgun (WGS) entry which is preliminary data.</text>
</comment>
<dbReference type="Pfam" id="PF00324">
    <property type="entry name" value="AA_permease"/>
    <property type="match status" value="1"/>
</dbReference>
<evidence type="ECO:0000256" key="3">
    <source>
        <dbReference type="ARBA" id="ARBA00022989"/>
    </source>
</evidence>
<evidence type="ECO:0000313" key="8">
    <source>
        <dbReference type="Proteomes" id="UP001597280"/>
    </source>
</evidence>
<keyword evidence="3 5" id="KW-1133">Transmembrane helix</keyword>
<keyword evidence="4 5" id="KW-0472">Membrane</keyword>
<sequence length="505" mass="51043">MAVISPPAVPAAPAAAPRLQGSLGPVAIVFMVVAAASPLTVIGGGAPLGIALGNGAGFPALFLPVAAVLLLFAVGFMAMTRVVERPGAFYTYIGEGLGRHLGTGAAWLAVLCYTSIQLGVLAYLGALLARTGAAVGLPAVPWWVWTLVVVGAVGVLGYRRIDVSSKVLGVLLVCEILVVVAITSVAVLGGGADGLALDSFTPATALSGSPGVGLLFAIAAYIGFEATAIYRDEARDPDRTIPRATYGALLGVTGFYAVGIWGIVVAWGPQEVVRVALSDPSMLLQATAGLTLGAAGPVVVDVLIMTSMLACVLSFHNVLARYLHSMSGAGLLPAPLEDVHPRHASPHRASVVQSLTAAVLTLLFAACGLDPVLEAFTWFSGVGTLAVVLLMLGTSIAALAYFARHREQAAELGRWRSAIAPALGAIGLAALGVVLAANFPMLVGDVGPDGAPAFGVLSTVLVGLCLAAVLVGTVQSLVLRRPAALDAAAPAAVLTTPTLIGETDV</sequence>
<feature type="transmembrane region" description="Helical" evidence="5">
    <location>
        <begin position="378"/>
        <end position="403"/>
    </location>
</feature>
<feature type="transmembrane region" description="Helical" evidence="5">
    <location>
        <begin position="58"/>
        <end position="83"/>
    </location>
</feature>
<feature type="transmembrane region" description="Helical" evidence="5">
    <location>
        <begin position="170"/>
        <end position="192"/>
    </location>
</feature>
<feature type="transmembrane region" description="Helical" evidence="5">
    <location>
        <begin position="140"/>
        <end position="158"/>
    </location>
</feature>
<keyword evidence="2 5" id="KW-0812">Transmembrane</keyword>
<accession>A0ABW4PXC1</accession>
<dbReference type="RefSeq" id="WP_343904126.1">
    <property type="nucleotide sequence ID" value="NZ_BAAAIS010000002.1"/>
</dbReference>
<name>A0ABW4PXC1_9MICO</name>
<feature type="transmembrane region" description="Helical" evidence="5">
    <location>
        <begin position="351"/>
        <end position="372"/>
    </location>
</feature>
<organism evidence="7 8">
    <name type="scientific">Brachybacterium rhamnosum</name>
    <dbReference type="NCBI Taxonomy" id="173361"/>
    <lineage>
        <taxon>Bacteria</taxon>
        <taxon>Bacillati</taxon>
        <taxon>Actinomycetota</taxon>
        <taxon>Actinomycetes</taxon>
        <taxon>Micrococcales</taxon>
        <taxon>Dermabacteraceae</taxon>
        <taxon>Brachybacterium</taxon>
    </lineage>
</organism>
<dbReference type="PANTHER" id="PTHR42770:SF16">
    <property type="entry name" value="AMINO ACID PERMEASE"/>
    <property type="match status" value="1"/>
</dbReference>
<dbReference type="InterPro" id="IPR004841">
    <property type="entry name" value="AA-permease/SLC12A_dom"/>
</dbReference>
<feature type="transmembrane region" description="Helical" evidence="5">
    <location>
        <begin position="451"/>
        <end position="471"/>
    </location>
</feature>
<feature type="transmembrane region" description="Helical" evidence="5">
    <location>
        <begin position="245"/>
        <end position="268"/>
    </location>
</feature>
<reference evidence="8" key="1">
    <citation type="journal article" date="2019" name="Int. J. Syst. Evol. Microbiol.">
        <title>The Global Catalogue of Microorganisms (GCM) 10K type strain sequencing project: providing services to taxonomists for standard genome sequencing and annotation.</title>
        <authorList>
            <consortium name="The Broad Institute Genomics Platform"/>
            <consortium name="The Broad Institute Genome Sequencing Center for Infectious Disease"/>
            <person name="Wu L."/>
            <person name="Ma J."/>
        </authorList>
    </citation>
    <scope>NUCLEOTIDE SEQUENCE [LARGE SCALE GENOMIC DNA]</scope>
    <source>
        <strain evidence="8">JCM 11650</strain>
    </source>
</reference>
<feature type="transmembrane region" description="Helical" evidence="5">
    <location>
        <begin position="288"/>
        <end position="315"/>
    </location>
</feature>
<dbReference type="PIRSF" id="PIRSF006060">
    <property type="entry name" value="AA_transporter"/>
    <property type="match status" value="1"/>
</dbReference>
<dbReference type="Gene3D" id="1.20.1740.10">
    <property type="entry name" value="Amino acid/polyamine transporter I"/>
    <property type="match status" value="1"/>
</dbReference>
<comment type="subcellular location">
    <subcellularLocation>
        <location evidence="1">Membrane</location>
        <topology evidence="1">Multi-pass membrane protein</topology>
    </subcellularLocation>
</comment>
<dbReference type="InterPro" id="IPR050367">
    <property type="entry name" value="APC_superfamily"/>
</dbReference>
<evidence type="ECO:0000259" key="6">
    <source>
        <dbReference type="Pfam" id="PF00324"/>
    </source>
</evidence>
<protein>
    <submittedName>
        <fullName evidence="7">APC family permease</fullName>
    </submittedName>
</protein>
<gene>
    <name evidence="7" type="ORF">ACFSDA_07410</name>
</gene>
<dbReference type="Proteomes" id="UP001597280">
    <property type="component" value="Unassembled WGS sequence"/>
</dbReference>